<dbReference type="STRING" id="1409788.NC99_21950"/>
<sequence>MIKLILFFLLIIPFSVYAQSTTENGYLEKDSITQKGFTLIYINKSESFDPAVGQKLKDTFFKVYPPMVKKYNKKSARKVTFLIDPAYDGVAATSSDRVIYNPDWFRRNPNDIDVVTHEVMHIVQAYGRTPGPWWVTEGIADYVRYEFGVANAEGNWSLPDVNEKQNYDNSYRVTARFFAWIVKNKDKKFIEKMDKAMRDHQYTDEIWVKLTGKNPADLWKEYLTNPEI</sequence>
<dbReference type="InterPro" id="IPR007541">
    <property type="entry name" value="Uncharacterised_BSP"/>
</dbReference>
<dbReference type="PANTHER" id="PTHR33321">
    <property type="match status" value="1"/>
</dbReference>
<accession>A0A0L8V9A8</accession>
<reference evidence="3" key="1">
    <citation type="submission" date="2015-07" db="EMBL/GenBank/DDBJ databases">
        <title>Genome sequencing of Sunxiuqinia dokdonensis strain SK.</title>
        <authorList>
            <person name="Ahn S."/>
            <person name="Kim B.-C."/>
        </authorList>
    </citation>
    <scope>NUCLEOTIDE SEQUENCE [LARGE SCALE GENOMIC DNA]</scope>
    <source>
        <strain evidence="3">SK</strain>
    </source>
</reference>
<evidence type="ECO:0000313" key="2">
    <source>
        <dbReference type="EMBL" id="KOH45070.1"/>
    </source>
</evidence>
<evidence type="ECO:0000256" key="1">
    <source>
        <dbReference type="SAM" id="SignalP"/>
    </source>
</evidence>
<evidence type="ECO:0000313" key="3">
    <source>
        <dbReference type="Proteomes" id="UP000036958"/>
    </source>
</evidence>
<comment type="caution">
    <text evidence="2">The sequence shown here is derived from an EMBL/GenBank/DDBJ whole genome shotgun (WGS) entry which is preliminary data.</text>
</comment>
<keyword evidence="1" id="KW-0732">Signal</keyword>
<feature type="signal peptide" evidence="1">
    <location>
        <begin position="1"/>
        <end position="18"/>
    </location>
</feature>
<proteinExistence type="predicted"/>
<protein>
    <submittedName>
        <fullName evidence="2">Secretory protein</fullName>
    </submittedName>
</protein>
<dbReference type="PANTHER" id="PTHR33321:SF12">
    <property type="entry name" value="PLANT BASIC SECRETORY PROTEIN (BSP) FAMILY PROTEIN"/>
    <property type="match status" value="1"/>
</dbReference>
<feature type="chain" id="PRO_5005591694" evidence="1">
    <location>
        <begin position="19"/>
        <end position="228"/>
    </location>
</feature>
<keyword evidence="3" id="KW-1185">Reference proteome</keyword>
<dbReference type="EMBL" id="LGIA01000149">
    <property type="protein sequence ID" value="KOH45070.1"/>
    <property type="molecule type" value="Genomic_DNA"/>
</dbReference>
<dbReference type="Proteomes" id="UP000036958">
    <property type="component" value="Unassembled WGS sequence"/>
</dbReference>
<gene>
    <name evidence="2" type="ORF">NC99_21950</name>
</gene>
<dbReference type="PATRIC" id="fig|1409788.3.peg.2263"/>
<dbReference type="AlphaFoldDB" id="A0A0L8V9A8"/>
<organism evidence="2 3">
    <name type="scientific">Sunxiuqinia dokdonensis</name>
    <dbReference type="NCBI Taxonomy" id="1409788"/>
    <lineage>
        <taxon>Bacteria</taxon>
        <taxon>Pseudomonadati</taxon>
        <taxon>Bacteroidota</taxon>
        <taxon>Bacteroidia</taxon>
        <taxon>Marinilabiliales</taxon>
        <taxon>Prolixibacteraceae</taxon>
        <taxon>Sunxiuqinia</taxon>
    </lineage>
</organism>
<name>A0A0L8V9A8_9BACT</name>
<dbReference type="Pfam" id="PF04450">
    <property type="entry name" value="BSP"/>
    <property type="match status" value="1"/>
</dbReference>